<evidence type="ECO:0000259" key="13">
    <source>
        <dbReference type="Pfam" id="PF18075"/>
    </source>
</evidence>
<evidence type="ECO:0000256" key="6">
    <source>
        <dbReference type="ARBA" id="ARBA00022692"/>
    </source>
</evidence>
<evidence type="ECO:0000256" key="3">
    <source>
        <dbReference type="ARBA" id="ARBA00021907"/>
    </source>
</evidence>
<dbReference type="EMBL" id="PEZL01000008">
    <property type="protein sequence ID" value="PIS13651.1"/>
    <property type="molecule type" value="Genomic_DNA"/>
</dbReference>
<sequence>MIKEVSMSYDANMFITNIKRIIKAGLINFWRNGWVSLATILIMVVTLSVIGSLFFGKAILSTVLDQLQDKVDITVYFKTNAEEIEMFSLQGSLEKLDEVKGTEFVSREKALADFRERHTGNNLIVQSLAELEENPLGASLNIRAKNPSQYESIARFLEAGVFTSIDKINYRENEVVIDRLANILQVSRKLSTGISLVLVFIALLVTFNTIRLAIYSNRDEISVMRLVGASNNYIRSPFMVEGVLYGIVASAVSMGLFYFLTLWLGPMSARFFGGLNLFEYYVSNFFQIFIILLLVGGFLGAASSWIATRRYLKA</sequence>
<reference evidence="15" key="1">
    <citation type="submission" date="2017-09" db="EMBL/GenBank/DDBJ databases">
        <title>Depth-based differentiation of microbial function through sediment-hosted aquifers and enrichment of novel symbionts in the deep terrestrial subsurface.</title>
        <authorList>
            <person name="Probst A.J."/>
            <person name="Ladd B."/>
            <person name="Jarett J.K."/>
            <person name="Geller-Mcgrath D.E."/>
            <person name="Sieber C.M.K."/>
            <person name="Emerson J.B."/>
            <person name="Anantharaman K."/>
            <person name="Thomas B.C."/>
            <person name="Malmstrom R."/>
            <person name="Stieglmeier M."/>
            <person name="Klingl A."/>
            <person name="Woyke T."/>
            <person name="Ryan C.M."/>
            <person name="Banfield J.F."/>
        </authorList>
    </citation>
    <scope>NUCLEOTIDE SEQUENCE [LARGE SCALE GENOMIC DNA]</scope>
</reference>
<dbReference type="Proteomes" id="UP000230353">
    <property type="component" value="Unassembled WGS sequence"/>
</dbReference>
<dbReference type="Gene3D" id="3.30.70.3040">
    <property type="match status" value="1"/>
</dbReference>
<dbReference type="Pfam" id="PF02687">
    <property type="entry name" value="FtsX"/>
    <property type="match status" value="1"/>
</dbReference>
<dbReference type="AlphaFoldDB" id="A0A2H0WLW1"/>
<dbReference type="GO" id="GO:0051301">
    <property type="term" value="P:cell division"/>
    <property type="evidence" value="ECO:0007669"/>
    <property type="project" value="UniProtKB-KW"/>
</dbReference>
<accession>A0A2H0WLW1</accession>
<evidence type="ECO:0000256" key="8">
    <source>
        <dbReference type="ARBA" id="ARBA00023136"/>
    </source>
</evidence>
<name>A0A2H0WLW1_9BACT</name>
<protein>
    <recommendedName>
        <fullName evidence="3 10">Cell division protein FtsX</fullName>
    </recommendedName>
</protein>
<evidence type="ECO:0000259" key="12">
    <source>
        <dbReference type="Pfam" id="PF02687"/>
    </source>
</evidence>
<feature type="domain" description="FtsX extracellular" evidence="13">
    <location>
        <begin position="71"/>
        <end position="158"/>
    </location>
</feature>
<feature type="transmembrane region" description="Helical" evidence="11">
    <location>
        <begin position="33"/>
        <end position="55"/>
    </location>
</feature>
<dbReference type="PIRSF" id="PIRSF003097">
    <property type="entry name" value="FtsX"/>
    <property type="match status" value="1"/>
</dbReference>
<feature type="transmembrane region" description="Helical" evidence="11">
    <location>
        <begin position="243"/>
        <end position="265"/>
    </location>
</feature>
<evidence type="ECO:0000313" key="15">
    <source>
        <dbReference type="Proteomes" id="UP000230353"/>
    </source>
</evidence>
<keyword evidence="8 10" id="KW-0472">Membrane</keyword>
<proteinExistence type="inferred from homology"/>
<evidence type="ECO:0000256" key="5">
    <source>
        <dbReference type="ARBA" id="ARBA00022618"/>
    </source>
</evidence>
<evidence type="ECO:0000256" key="1">
    <source>
        <dbReference type="ARBA" id="ARBA00004651"/>
    </source>
</evidence>
<dbReference type="GO" id="GO:0005886">
    <property type="term" value="C:plasma membrane"/>
    <property type="evidence" value="ECO:0007669"/>
    <property type="project" value="UniProtKB-SubCell"/>
</dbReference>
<feature type="transmembrane region" description="Helical" evidence="11">
    <location>
        <begin position="285"/>
        <end position="307"/>
    </location>
</feature>
<feature type="transmembrane region" description="Helical" evidence="11">
    <location>
        <begin position="194"/>
        <end position="215"/>
    </location>
</feature>
<comment type="similarity">
    <text evidence="2 10">Belongs to the ABC-4 integral membrane protein family. FtsX subfamily.</text>
</comment>
<evidence type="ECO:0000256" key="2">
    <source>
        <dbReference type="ARBA" id="ARBA00007379"/>
    </source>
</evidence>
<feature type="domain" description="ABC3 transporter permease C-terminal" evidence="12">
    <location>
        <begin position="194"/>
        <end position="313"/>
    </location>
</feature>
<comment type="subcellular location">
    <subcellularLocation>
        <location evidence="1">Cell membrane</location>
        <topology evidence="1">Multi-pass membrane protein</topology>
    </subcellularLocation>
</comment>
<evidence type="ECO:0000256" key="9">
    <source>
        <dbReference type="ARBA" id="ARBA00023306"/>
    </source>
</evidence>
<organism evidence="14 15">
    <name type="scientific">Candidatus Tagabacteria bacterium CG09_land_8_20_14_0_10_41_14</name>
    <dbReference type="NCBI Taxonomy" id="1975021"/>
    <lineage>
        <taxon>Bacteria</taxon>
        <taxon>Candidatus Tagaibacteriota</taxon>
    </lineage>
</organism>
<keyword evidence="4 10" id="KW-1003">Cell membrane</keyword>
<comment type="caution">
    <text evidence="14">The sequence shown here is derived from an EMBL/GenBank/DDBJ whole genome shotgun (WGS) entry which is preliminary data.</text>
</comment>
<dbReference type="PANTHER" id="PTHR47755">
    <property type="entry name" value="CELL DIVISION PROTEIN FTSX"/>
    <property type="match status" value="1"/>
</dbReference>
<dbReference type="Pfam" id="PF18075">
    <property type="entry name" value="FtsX_ECD"/>
    <property type="match status" value="1"/>
</dbReference>
<keyword evidence="9 10" id="KW-0131">Cell cycle</keyword>
<evidence type="ECO:0000256" key="4">
    <source>
        <dbReference type="ARBA" id="ARBA00022475"/>
    </source>
</evidence>
<dbReference type="PANTHER" id="PTHR47755:SF1">
    <property type="entry name" value="CELL DIVISION PROTEIN FTSX"/>
    <property type="match status" value="1"/>
</dbReference>
<dbReference type="InterPro" id="IPR004513">
    <property type="entry name" value="FtsX"/>
</dbReference>
<keyword evidence="7 11" id="KW-1133">Transmembrane helix</keyword>
<evidence type="ECO:0000256" key="7">
    <source>
        <dbReference type="ARBA" id="ARBA00022989"/>
    </source>
</evidence>
<evidence type="ECO:0000256" key="11">
    <source>
        <dbReference type="SAM" id="Phobius"/>
    </source>
</evidence>
<evidence type="ECO:0000313" key="14">
    <source>
        <dbReference type="EMBL" id="PIS13651.1"/>
    </source>
</evidence>
<keyword evidence="6 11" id="KW-0812">Transmembrane</keyword>
<keyword evidence="5 10" id="KW-0132">Cell division</keyword>
<dbReference type="InterPro" id="IPR040690">
    <property type="entry name" value="FtsX_ECD"/>
</dbReference>
<gene>
    <name evidence="14" type="ORF">COT67_00540</name>
</gene>
<dbReference type="InterPro" id="IPR003838">
    <property type="entry name" value="ABC3_permease_C"/>
</dbReference>
<evidence type="ECO:0000256" key="10">
    <source>
        <dbReference type="PIRNR" id="PIRNR003097"/>
    </source>
</evidence>